<evidence type="ECO:0000313" key="8">
    <source>
        <dbReference type="Proteomes" id="UP001498771"/>
    </source>
</evidence>
<reference evidence="7 8" key="1">
    <citation type="submission" date="2024-03" db="EMBL/GenBank/DDBJ databases">
        <title>Genome-scale model development and genomic sequencing of the oleaginous clade Lipomyces.</title>
        <authorList>
            <consortium name="Lawrence Berkeley National Laboratory"/>
            <person name="Czajka J.J."/>
            <person name="Han Y."/>
            <person name="Kim J."/>
            <person name="Mondo S.J."/>
            <person name="Hofstad B.A."/>
            <person name="Robles A."/>
            <person name="Haridas S."/>
            <person name="Riley R."/>
            <person name="LaButti K."/>
            <person name="Pangilinan J."/>
            <person name="Andreopoulos W."/>
            <person name="Lipzen A."/>
            <person name="Yan J."/>
            <person name="Wang M."/>
            <person name="Ng V."/>
            <person name="Grigoriev I.V."/>
            <person name="Spatafora J.W."/>
            <person name="Magnuson J.K."/>
            <person name="Baker S.E."/>
            <person name="Pomraning K.R."/>
        </authorList>
    </citation>
    <scope>NUCLEOTIDE SEQUENCE [LARGE SCALE GENOMIC DNA]</scope>
    <source>
        <strain evidence="7 8">Phaff 52-87</strain>
    </source>
</reference>
<keyword evidence="8" id="KW-1185">Reference proteome</keyword>
<feature type="domain" description="HIG1" evidence="6">
    <location>
        <begin position="98"/>
        <end position="189"/>
    </location>
</feature>
<dbReference type="PANTHER" id="PTHR28018:SF3">
    <property type="entry name" value="RESPIRATORY SUPERCOMPLEX FACTOR 2, MITOCHONDRIAL"/>
    <property type="match status" value="1"/>
</dbReference>
<name>A0ABR1FC32_9ASCO</name>
<accession>A0ABR1FC32</accession>
<dbReference type="Proteomes" id="UP001498771">
    <property type="component" value="Unassembled WGS sequence"/>
</dbReference>
<evidence type="ECO:0000256" key="3">
    <source>
        <dbReference type="ARBA" id="ARBA00022989"/>
    </source>
</evidence>
<proteinExistence type="predicted"/>
<comment type="subcellular location">
    <subcellularLocation>
        <location evidence="1">Mitochondrion</location>
    </subcellularLocation>
</comment>
<evidence type="ECO:0000256" key="4">
    <source>
        <dbReference type="ARBA" id="ARBA00023136"/>
    </source>
</evidence>
<keyword evidence="4 5" id="KW-0472">Membrane</keyword>
<evidence type="ECO:0000259" key="6">
    <source>
        <dbReference type="PROSITE" id="PS51503"/>
    </source>
</evidence>
<keyword evidence="2 5" id="KW-0812">Transmembrane</keyword>
<dbReference type="RefSeq" id="XP_064770438.1">
    <property type="nucleotide sequence ID" value="XM_064911440.1"/>
</dbReference>
<protein>
    <recommendedName>
        <fullName evidence="6">HIG1 domain-containing protein</fullName>
    </recommendedName>
</protein>
<keyword evidence="3 5" id="KW-1133">Transmembrane helix</keyword>
<feature type="transmembrane region" description="Helical" evidence="5">
    <location>
        <begin position="57"/>
        <end position="76"/>
    </location>
</feature>
<comment type="caution">
    <text evidence="7">The sequence shown here is derived from an EMBL/GenBank/DDBJ whole genome shotgun (WGS) entry which is preliminary data.</text>
</comment>
<dbReference type="InterPro" id="IPR040153">
    <property type="entry name" value="Rcf2"/>
</dbReference>
<evidence type="ECO:0000313" key="7">
    <source>
        <dbReference type="EMBL" id="KAK7207405.1"/>
    </source>
</evidence>
<gene>
    <name evidence="7" type="ORF">BZA70DRAFT_271196</name>
</gene>
<dbReference type="InterPro" id="IPR007667">
    <property type="entry name" value="Hypoxia_induced_domain"/>
</dbReference>
<dbReference type="Pfam" id="PF04588">
    <property type="entry name" value="HIG_1_N"/>
    <property type="match status" value="1"/>
</dbReference>
<feature type="transmembrane region" description="Helical" evidence="5">
    <location>
        <begin position="126"/>
        <end position="145"/>
    </location>
</feature>
<dbReference type="PANTHER" id="PTHR28018">
    <property type="entry name" value="RESPIRATORY SUPERCOMPLEX FACTOR 2, MITOCHONDRIAL"/>
    <property type="match status" value="1"/>
</dbReference>
<sequence>MSTIEEIEKSKDGLWPYVLKRALPAGIATGSVGIAINKYLVTRFPAAAQRNASARSFMMLGSFMMGFVTTTEIYSLKYERMISLKINDMLDGKDKKEGISLDEREKVELPPTVTDKALTYLNENRFKAFLAVWLGSLGAAGYAVSRDKIMTTTQKVVQARMYAQGFTLLLIVGSAGLSMLESPAEKKDTAHKHIYEEESWKKALSHQPSDISK</sequence>
<dbReference type="PROSITE" id="PS51503">
    <property type="entry name" value="HIG1"/>
    <property type="match status" value="1"/>
</dbReference>
<dbReference type="GeneID" id="90036952"/>
<dbReference type="EMBL" id="JBBJBU010000001">
    <property type="protein sequence ID" value="KAK7207405.1"/>
    <property type="molecule type" value="Genomic_DNA"/>
</dbReference>
<organism evidence="7 8">
    <name type="scientific">Myxozyma melibiosi</name>
    <dbReference type="NCBI Taxonomy" id="54550"/>
    <lineage>
        <taxon>Eukaryota</taxon>
        <taxon>Fungi</taxon>
        <taxon>Dikarya</taxon>
        <taxon>Ascomycota</taxon>
        <taxon>Saccharomycotina</taxon>
        <taxon>Lipomycetes</taxon>
        <taxon>Lipomycetales</taxon>
        <taxon>Lipomycetaceae</taxon>
        <taxon>Myxozyma</taxon>
    </lineage>
</organism>
<evidence type="ECO:0000256" key="2">
    <source>
        <dbReference type="ARBA" id="ARBA00022692"/>
    </source>
</evidence>
<evidence type="ECO:0000256" key="5">
    <source>
        <dbReference type="SAM" id="Phobius"/>
    </source>
</evidence>
<evidence type="ECO:0000256" key="1">
    <source>
        <dbReference type="ARBA" id="ARBA00004173"/>
    </source>
</evidence>